<dbReference type="OrthoDB" id="9773039at2"/>
<proteinExistence type="predicted"/>
<organism evidence="3 4">
    <name type="scientific">Chitinophaga filiformis</name>
    <name type="common">Myxococcus filiformis</name>
    <name type="synonym">Flexibacter filiformis</name>
    <dbReference type="NCBI Taxonomy" id="104663"/>
    <lineage>
        <taxon>Bacteria</taxon>
        <taxon>Pseudomonadati</taxon>
        <taxon>Bacteroidota</taxon>
        <taxon>Chitinophagia</taxon>
        <taxon>Chitinophagales</taxon>
        <taxon>Chitinophagaceae</taxon>
        <taxon>Chitinophaga</taxon>
    </lineage>
</organism>
<dbReference type="Gene3D" id="3.40.50.720">
    <property type="entry name" value="NAD(P)-binding Rossmann-like Domain"/>
    <property type="match status" value="1"/>
</dbReference>
<evidence type="ECO:0000259" key="2">
    <source>
        <dbReference type="Pfam" id="PF13478"/>
    </source>
</evidence>
<dbReference type="Pfam" id="PF13478">
    <property type="entry name" value="XdhC_C"/>
    <property type="match status" value="1"/>
</dbReference>
<accession>A0A1G7LD69</accession>
<dbReference type="PANTHER" id="PTHR30388">
    <property type="entry name" value="ALDEHYDE OXIDOREDUCTASE MOLYBDENUM COFACTOR ASSEMBLY PROTEIN"/>
    <property type="match status" value="1"/>
</dbReference>
<evidence type="ECO:0000313" key="3">
    <source>
        <dbReference type="EMBL" id="SDF47254.1"/>
    </source>
</evidence>
<gene>
    <name evidence="3" type="ORF">SAMN04488121_10220</name>
</gene>
<dbReference type="RefSeq" id="WP_089830033.1">
    <property type="nucleotide sequence ID" value="NZ_FNBN01000002.1"/>
</dbReference>
<dbReference type="EMBL" id="FNBN01000002">
    <property type="protein sequence ID" value="SDF47254.1"/>
    <property type="molecule type" value="Genomic_DNA"/>
</dbReference>
<evidence type="ECO:0000259" key="1">
    <source>
        <dbReference type="Pfam" id="PF02625"/>
    </source>
</evidence>
<dbReference type="InterPro" id="IPR027051">
    <property type="entry name" value="XdhC_Rossmann_dom"/>
</dbReference>
<dbReference type="Pfam" id="PF02625">
    <property type="entry name" value="XdhC_CoxI"/>
    <property type="match status" value="1"/>
</dbReference>
<dbReference type="InterPro" id="IPR052698">
    <property type="entry name" value="MoCofactor_Util/Proc"/>
</dbReference>
<sequence>MKEIEDILRAYAQSRENGKKVALATVVHVEGSSYRRPGARMLVTEDGEMTGAISGGCLEGDALRRALLAIIQQQNKLVTYDTTDEDDAKIGVQLGCNGIVHILFEPIDPASPHNAIRLLEQVLEKREDAVLVTLFRLNQAAQQPGTCLRYSGNNFAGSLEDGELKTEIVRDVLEVFSTRQGMVKQYGDEKPALHGFVELLKPPVSLIIAGAGNDAMPLVEIARIQGWHTTVVDGRALYATPARFPGARRVIVSKAAEVLQKVAIDERTVFVLMTHNYNYDLALLELLLQKEVTYIGTLGPKKKLERMLDELAAKGITIGEETRSRIHGPVGLDIGAETAEEIALSVTAEIKSVLSERTGIPLREKNGPIHTL</sequence>
<feature type="domain" description="XdhC- CoxI" evidence="1">
    <location>
        <begin position="15"/>
        <end position="81"/>
    </location>
</feature>
<feature type="domain" description="XdhC Rossmann" evidence="2">
    <location>
        <begin position="206"/>
        <end position="350"/>
    </location>
</feature>
<dbReference type="PANTHER" id="PTHR30388:SF6">
    <property type="entry name" value="XANTHINE DEHYDROGENASE SUBUNIT A-RELATED"/>
    <property type="match status" value="1"/>
</dbReference>
<dbReference type="AlphaFoldDB" id="A0A1G7LD69"/>
<dbReference type="Proteomes" id="UP000199045">
    <property type="component" value="Unassembled WGS sequence"/>
</dbReference>
<name>A0A1G7LD69_CHIFI</name>
<evidence type="ECO:0000313" key="4">
    <source>
        <dbReference type="Proteomes" id="UP000199045"/>
    </source>
</evidence>
<reference evidence="3 4" key="1">
    <citation type="submission" date="2016-10" db="EMBL/GenBank/DDBJ databases">
        <authorList>
            <person name="de Groot N.N."/>
        </authorList>
    </citation>
    <scope>NUCLEOTIDE SEQUENCE [LARGE SCALE GENOMIC DNA]</scope>
    <source>
        <strain evidence="3 4">DSM 527</strain>
    </source>
</reference>
<dbReference type="InterPro" id="IPR003777">
    <property type="entry name" value="XdhC_CoxI"/>
</dbReference>
<dbReference type="STRING" id="104663.SAMN04488121_10220"/>
<protein>
    <submittedName>
        <fullName evidence="3">Xanthine and CO dehydrogenase maturation factor, XdhC/CoxF family</fullName>
    </submittedName>
</protein>